<dbReference type="Pfam" id="PF09279">
    <property type="entry name" value="EF-hand_like"/>
    <property type="match status" value="1"/>
</dbReference>
<proteinExistence type="predicted"/>
<dbReference type="GO" id="GO:0005509">
    <property type="term" value="F:calcium ion binding"/>
    <property type="evidence" value="ECO:0007669"/>
    <property type="project" value="InterPro"/>
</dbReference>
<feature type="domain" description="EF-hand" evidence="14">
    <location>
        <begin position="159"/>
        <end position="194"/>
    </location>
</feature>
<dbReference type="WBParaSite" id="TCNE_0001586701-mRNA-1">
    <property type="protein sequence ID" value="TCNE_0001586701-mRNA-1"/>
    <property type="gene ID" value="TCNE_0001586701"/>
</dbReference>
<dbReference type="PANTHER" id="PTHR10336:SF209">
    <property type="entry name" value="PHOSPHOINOSITIDE PHOSPHOLIPASE C"/>
    <property type="match status" value="1"/>
</dbReference>
<comment type="cofactor">
    <cofactor evidence="1">
        <name>Ca(2+)</name>
        <dbReference type="ChEBI" id="CHEBI:29108"/>
    </cofactor>
</comment>
<dbReference type="AlphaFoldDB" id="A0A183V546"/>
<dbReference type="InterPro" id="IPR011992">
    <property type="entry name" value="EF-hand-dom_pair"/>
</dbReference>
<dbReference type="Gene3D" id="2.30.29.30">
    <property type="entry name" value="Pleckstrin-homology domain (PH domain)/Phosphotyrosine-binding domain (PTB)"/>
    <property type="match status" value="1"/>
</dbReference>
<dbReference type="Gene3D" id="3.20.20.190">
    <property type="entry name" value="Phosphatidylinositol (PI) phosphodiesterase"/>
    <property type="match status" value="1"/>
</dbReference>
<evidence type="ECO:0000256" key="4">
    <source>
        <dbReference type="ARBA" id="ARBA00022490"/>
    </source>
</evidence>
<evidence type="ECO:0000259" key="14">
    <source>
        <dbReference type="PROSITE" id="PS50222"/>
    </source>
</evidence>
<dbReference type="InterPro" id="IPR015359">
    <property type="entry name" value="PLC_EF-hand-like"/>
</dbReference>
<feature type="domain" description="PI-PLC Y-box" evidence="13">
    <location>
        <begin position="531"/>
        <end position="617"/>
    </location>
</feature>
<evidence type="ECO:0000256" key="10">
    <source>
        <dbReference type="RuleBase" id="RU361133"/>
    </source>
</evidence>
<keyword evidence="4" id="KW-0963">Cytoplasm</keyword>
<evidence type="ECO:0000256" key="3">
    <source>
        <dbReference type="ARBA" id="ARBA00012368"/>
    </source>
</evidence>
<dbReference type="PROSITE" id="PS50222">
    <property type="entry name" value="EF_HAND_2"/>
    <property type="match status" value="1"/>
</dbReference>
<evidence type="ECO:0000313" key="17">
    <source>
        <dbReference type="WBParaSite" id="TCNE_0001586701-mRNA-1"/>
    </source>
</evidence>
<dbReference type="PROSITE" id="PS50008">
    <property type="entry name" value="PIPLC_Y_DOMAIN"/>
    <property type="match status" value="1"/>
</dbReference>
<comment type="subcellular location">
    <subcellularLocation>
        <location evidence="2">Cytoplasm</location>
    </subcellularLocation>
</comment>
<keyword evidence="5" id="KW-0106">Calcium</keyword>
<dbReference type="CDD" id="cd16202">
    <property type="entry name" value="EFh_PI-PLCdelta"/>
    <property type="match status" value="1"/>
</dbReference>
<dbReference type="InterPro" id="IPR000909">
    <property type="entry name" value="PLipase_C_PInositol-sp_X_dom"/>
</dbReference>
<dbReference type="CDD" id="cd08558">
    <property type="entry name" value="PI-PLCc_eukaryota"/>
    <property type="match status" value="1"/>
</dbReference>
<dbReference type="GO" id="GO:0016042">
    <property type="term" value="P:lipid catabolic process"/>
    <property type="evidence" value="ECO:0007669"/>
    <property type="project" value="UniProtKB-KW"/>
</dbReference>
<feature type="compositionally biased region" description="Basic and acidic residues" evidence="11">
    <location>
        <begin position="488"/>
        <end position="500"/>
    </location>
</feature>
<dbReference type="PRINTS" id="PR00390">
    <property type="entry name" value="PHPHLIPASEC"/>
</dbReference>
<evidence type="ECO:0000259" key="13">
    <source>
        <dbReference type="PROSITE" id="PS50008"/>
    </source>
</evidence>
<dbReference type="InterPro" id="IPR011993">
    <property type="entry name" value="PH-like_dom_sf"/>
</dbReference>
<dbReference type="PROSITE" id="PS50007">
    <property type="entry name" value="PIPLC_X_DOMAIN"/>
    <property type="match status" value="1"/>
</dbReference>
<dbReference type="SMART" id="SM00149">
    <property type="entry name" value="PLCYc"/>
    <property type="match status" value="1"/>
</dbReference>
<evidence type="ECO:0000256" key="11">
    <source>
        <dbReference type="SAM" id="MobiDB-lite"/>
    </source>
</evidence>
<feature type="region of interest" description="Disordered" evidence="11">
    <location>
        <begin position="469"/>
        <end position="500"/>
    </location>
</feature>
<evidence type="ECO:0000256" key="8">
    <source>
        <dbReference type="ARBA" id="ARBA00023224"/>
    </source>
</evidence>
<gene>
    <name evidence="15" type="ORF">TCNE_LOCUS15863</name>
</gene>
<evidence type="ECO:0000313" key="15">
    <source>
        <dbReference type="EMBL" id="VDM47184.1"/>
    </source>
</evidence>
<dbReference type="GO" id="GO:0005737">
    <property type="term" value="C:cytoplasm"/>
    <property type="evidence" value="ECO:0007669"/>
    <property type="project" value="UniProtKB-SubCell"/>
</dbReference>
<dbReference type="GO" id="GO:0005886">
    <property type="term" value="C:plasma membrane"/>
    <property type="evidence" value="ECO:0007669"/>
    <property type="project" value="TreeGrafter"/>
</dbReference>
<accession>A0A183V546</accession>
<dbReference type="InterPro" id="IPR001711">
    <property type="entry name" value="PLipase_C_Pinositol-sp_Y"/>
</dbReference>
<dbReference type="SUPFAM" id="SSF47473">
    <property type="entry name" value="EF-hand"/>
    <property type="match status" value="1"/>
</dbReference>
<dbReference type="PROSITE" id="PS00018">
    <property type="entry name" value="EF_HAND_1"/>
    <property type="match status" value="1"/>
</dbReference>
<dbReference type="Proteomes" id="UP000050794">
    <property type="component" value="Unassembled WGS sequence"/>
</dbReference>
<dbReference type="InterPro" id="IPR000008">
    <property type="entry name" value="C2_dom"/>
</dbReference>
<dbReference type="PROSITE" id="PS50004">
    <property type="entry name" value="C2"/>
    <property type="match status" value="1"/>
</dbReference>
<dbReference type="Pfam" id="PF00388">
    <property type="entry name" value="PI-PLC-X"/>
    <property type="match status" value="1"/>
</dbReference>
<dbReference type="PANTHER" id="PTHR10336">
    <property type="entry name" value="PHOSPHOINOSITIDE-SPECIFIC PHOSPHOLIPASE C FAMILY PROTEIN"/>
    <property type="match status" value="1"/>
</dbReference>
<dbReference type="GO" id="GO:0035556">
    <property type="term" value="P:intracellular signal transduction"/>
    <property type="evidence" value="ECO:0007669"/>
    <property type="project" value="InterPro"/>
</dbReference>
<dbReference type="Pfam" id="PF00168">
    <property type="entry name" value="C2"/>
    <property type="match status" value="1"/>
</dbReference>
<evidence type="ECO:0000256" key="7">
    <source>
        <dbReference type="ARBA" id="ARBA00023098"/>
    </source>
</evidence>
<keyword evidence="10" id="KW-0378">Hydrolase</keyword>
<reference evidence="17" key="1">
    <citation type="submission" date="2016-06" db="UniProtKB">
        <authorList>
            <consortium name="WormBaseParasite"/>
        </authorList>
    </citation>
    <scope>IDENTIFICATION</scope>
</reference>
<evidence type="ECO:0000256" key="1">
    <source>
        <dbReference type="ARBA" id="ARBA00001913"/>
    </source>
</evidence>
<organism evidence="16 17">
    <name type="scientific">Toxocara canis</name>
    <name type="common">Canine roundworm</name>
    <dbReference type="NCBI Taxonomy" id="6265"/>
    <lineage>
        <taxon>Eukaryota</taxon>
        <taxon>Metazoa</taxon>
        <taxon>Ecdysozoa</taxon>
        <taxon>Nematoda</taxon>
        <taxon>Chromadorea</taxon>
        <taxon>Rhabditida</taxon>
        <taxon>Spirurina</taxon>
        <taxon>Ascaridomorpha</taxon>
        <taxon>Ascaridoidea</taxon>
        <taxon>Toxocaridae</taxon>
        <taxon>Toxocara</taxon>
    </lineage>
</organism>
<evidence type="ECO:0000313" key="16">
    <source>
        <dbReference type="Proteomes" id="UP000050794"/>
    </source>
</evidence>
<keyword evidence="7 10" id="KW-0443">Lipid metabolism</keyword>
<evidence type="ECO:0000256" key="2">
    <source>
        <dbReference type="ARBA" id="ARBA00004496"/>
    </source>
</evidence>
<keyword evidence="8" id="KW-0807">Transducer</keyword>
<keyword evidence="16" id="KW-1185">Reference proteome</keyword>
<evidence type="ECO:0000256" key="5">
    <source>
        <dbReference type="ARBA" id="ARBA00022837"/>
    </source>
</evidence>
<feature type="domain" description="C2" evidence="12">
    <location>
        <begin position="613"/>
        <end position="741"/>
    </location>
</feature>
<dbReference type="InterPro" id="IPR001192">
    <property type="entry name" value="PI-PLC_fam"/>
</dbReference>
<dbReference type="EC" id="3.1.4.11" evidence="3 10"/>
<dbReference type="CDD" id="cd00275">
    <property type="entry name" value="C2_PLC_like"/>
    <property type="match status" value="1"/>
</dbReference>
<dbReference type="InterPro" id="IPR018247">
    <property type="entry name" value="EF_Hand_1_Ca_BS"/>
</dbReference>
<evidence type="ECO:0000259" key="12">
    <source>
        <dbReference type="PROSITE" id="PS50004"/>
    </source>
</evidence>
<dbReference type="Gene3D" id="2.60.40.150">
    <property type="entry name" value="C2 domain"/>
    <property type="match status" value="1"/>
</dbReference>
<evidence type="ECO:0000256" key="6">
    <source>
        <dbReference type="ARBA" id="ARBA00022963"/>
    </source>
</evidence>
<protein>
    <recommendedName>
        <fullName evidence="3 10">Phosphoinositide phospholipase C</fullName>
        <ecNumber evidence="3 10">3.1.4.11</ecNumber>
    </recommendedName>
</protein>
<feature type="compositionally biased region" description="Basic and acidic residues" evidence="11">
    <location>
        <begin position="469"/>
        <end position="480"/>
    </location>
</feature>
<dbReference type="GO" id="GO:0004435">
    <property type="term" value="F:phosphatidylinositol-4,5-bisphosphate phospholipase C activity"/>
    <property type="evidence" value="ECO:0007669"/>
    <property type="project" value="UniProtKB-EC"/>
</dbReference>
<evidence type="ECO:0000256" key="9">
    <source>
        <dbReference type="ARBA" id="ARBA00023674"/>
    </source>
</evidence>
<dbReference type="InterPro" id="IPR017946">
    <property type="entry name" value="PLC-like_Pdiesterase_TIM-brl"/>
</dbReference>
<dbReference type="FunFam" id="1.10.238.10:FF:000005">
    <property type="entry name" value="Phosphoinositide phospholipase C"/>
    <property type="match status" value="1"/>
</dbReference>
<dbReference type="InterPro" id="IPR002048">
    <property type="entry name" value="EF_hand_dom"/>
</dbReference>
<comment type="catalytic activity">
    <reaction evidence="9">
        <text>a 1,2-diacyl-sn-glycero-3-phospho-(1D-myo-inositol-4,5-bisphosphate) + H2O = 1D-myo-inositol 1,4,5-trisphosphate + a 1,2-diacyl-sn-glycerol + H(+)</text>
        <dbReference type="Rhea" id="RHEA:33179"/>
        <dbReference type="ChEBI" id="CHEBI:15377"/>
        <dbReference type="ChEBI" id="CHEBI:15378"/>
        <dbReference type="ChEBI" id="CHEBI:17815"/>
        <dbReference type="ChEBI" id="CHEBI:58456"/>
        <dbReference type="ChEBI" id="CHEBI:203600"/>
        <dbReference type="EC" id="3.1.4.11"/>
    </reaction>
    <physiologicalReaction direction="left-to-right" evidence="9">
        <dbReference type="Rhea" id="RHEA:33180"/>
    </physiologicalReaction>
</comment>
<dbReference type="EMBL" id="UYWY01023151">
    <property type="protein sequence ID" value="VDM47184.1"/>
    <property type="molecule type" value="Genomic_DNA"/>
</dbReference>
<dbReference type="SUPFAM" id="SSF49562">
    <property type="entry name" value="C2 domain (Calcium/lipid-binding domain, CaLB)"/>
    <property type="match status" value="1"/>
</dbReference>
<name>A0A183V546_TOXCA</name>
<dbReference type="SUPFAM" id="SSF50729">
    <property type="entry name" value="PH domain-like"/>
    <property type="match status" value="1"/>
</dbReference>
<sequence>MKGDGLEPQRTVAEDQQQEQVEDAAKCVELCSEGVTLRRVKRARLSAPRNVFIRDGKWLCYHSCVLWKFVPMRLKSVEIGNVLDVRNGFSTDNLHSAATKYAFREHASEEMCFSVILAHRRFLHKSLDFVAQDNKSKRVIVNALQYLIEKKNKERMHFDERRWLVENFKRADVNNNGKLSFNEVWKLLKRLNLQISQDYAMAMFMDADTKKTETSVGDRVLDQDEFLAFFERLTHRPDLEHALRLFSSIDDSALTVNDLREFLTNEQHFTDVDAKKAESIIETYETPNHDNHKGKLLGAIGFRRLLQSRWGNITKPGHESVFQNMDHPLSHYYVNSSHNTYLTGLQMKGEATVEGYISALKKGARLLELDIFDGDHGEPCITHKRTLITSITLRNALKAIDQYAFVSNPYPVILTIENHVGLPQQKAMVRIFNEVLGDKIYIRPENAAVTQLPSPNALKRKYLLRGKKLPTETGRDRQLDQDDDESPEQPREKPDKIQLHPDFSRLISLPSVKISSNIYQDVKEHPMDGSASLSETKVQSLMEGGTSLAVYTASRFVKSYPKGLRQDSSNMDPIPSWICGIQSVAMNMQTSGEYLDLVSGLFRINGNCGYVLKPDCLLQGLDPRLPEVSERVRTVLSVGIISGQYLPKPTPGHDVIDPYVTVEIFGIPADAQKFRTKTIADNGFNPQWNETFRMGLRCPELALLRLCVKDFDSTSANDFVGEYTIPVKSIRGGYSHVRLNTGYGHTVDESASLLVRVAFDD</sequence>
<dbReference type="SUPFAM" id="SSF51695">
    <property type="entry name" value="PLC-like phosphodiesterases"/>
    <property type="match status" value="1"/>
</dbReference>
<dbReference type="SMART" id="SM00239">
    <property type="entry name" value="C2"/>
    <property type="match status" value="1"/>
</dbReference>
<keyword evidence="6 10" id="KW-0442">Lipid degradation</keyword>
<dbReference type="Pfam" id="PF00387">
    <property type="entry name" value="PI-PLC-Y"/>
    <property type="match status" value="1"/>
</dbReference>
<dbReference type="SMART" id="SM00148">
    <property type="entry name" value="PLCXc"/>
    <property type="match status" value="1"/>
</dbReference>
<dbReference type="Gene3D" id="1.10.238.10">
    <property type="entry name" value="EF-hand"/>
    <property type="match status" value="2"/>
</dbReference>
<reference evidence="15 16" key="2">
    <citation type="submission" date="2018-11" db="EMBL/GenBank/DDBJ databases">
        <authorList>
            <consortium name="Pathogen Informatics"/>
        </authorList>
    </citation>
    <scope>NUCLEOTIDE SEQUENCE [LARGE SCALE GENOMIC DNA]</scope>
</reference>
<dbReference type="InterPro" id="IPR035892">
    <property type="entry name" value="C2_domain_sf"/>
</dbReference>